<protein>
    <submittedName>
        <fullName evidence="2">Uncharacterized protein</fullName>
    </submittedName>
</protein>
<keyword evidence="3" id="KW-1185">Reference proteome</keyword>
<organism evidence="2 3">
    <name type="scientific">Liparis tanakae</name>
    <name type="common">Tanaka's snailfish</name>
    <dbReference type="NCBI Taxonomy" id="230148"/>
    <lineage>
        <taxon>Eukaryota</taxon>
        <taxon>Metazoa</taxon>
        <taxon>Chordata</taxon>
        <taxon>Craniata</taxon>
        <taxon>Vertebrata</taxon>
        <taxon>Euteleostomi</taxon>
        <taxon>Actinopterygii</taxon>
        <taxon>Neopterygii</taxon>
        <taxon>Teleostei</taxon>
        <taxon>Neoteleostei</taxon>
        <taxon>Acanthomorphata</taxon>
        <taxon>Eupercaria</taxon>
        <taxon>Perciformes</taxon>
        <taxon>Cottioidei</taxon>
        <taxon>Cottales</taxon>
        <taxon>Liparidae</taxon>
        <taxon>Liparis</taxon>
    </lineage>
</organism>
<reference evidence="2 3" key="1">
    <citation type="submission" date="2019-03" db="EMBL/GenBank/DDBJ databases">
        <title>First draft genome of Liparis tanakae, snailfish: a comprehensive survey of snailfish specific genes.</title>
        <authorList>
            <person name="Kim W."/>
            <person name="Song I."/>
            <person name="Jeong J.-H."/>
            <person name="Kim D."/>
            <person name="Kim S."/>
            <person name="Ryu S."/>
            <person name="Song J.Y."/>
            <person name="Lee S.K."/>
        </authorList>
    </citation>
    <scope>NUCLEOTIDE SEQUENCE [LARGE SCALE GENOMIC DNA]</scope>
    <source>
        <tissue evidence="2">Muscle</tissue>
    </source>
</reference>
<evidence type="ECO:0000313" key="2">
    <source>
        <dbReference type="EMBL" id="TNN52721.1"/>
    </source>
</evidence>
<proteinExistence type="predicted"/>
<name>A0A4Z2GHP8_9TELE</name>
<evidence type="ECO:0000313" key="3">
    <source>
        <dbReference type="Proteomes" id="UP000314294"/>
    </source>
</evidence>
<feature type="region of interest" description="Disordered" evidence="1">
    <location>
        <begin position="26"/>
        <end position="46"/>
    </location>
</feature>
<feature type="compositionally biased region" description="Gly residues" evidence="1">
    <location>
        <begin position="26"/>
        <end position="35"/>
    </location>
</feature>
<gene>
    <name evidence="2" type="ORF">EYF80_037101</name>
</gene>
<accession>A0A4Z2GHP8</accession>
<feature type="compositionally biased region" description="Low complexity" evidence="1">
    <location>
        <begin position="103"/>
        <end position="117"/>
    </location>
</feature>
<feature type="region of interest" description="Disordered" evidence="1">
    <location>
        <begin position="97"/>
        <end position="117"/>
    </location>
</feature>
<dbReference type="EMBL" id="SRLO01000538">
    <property type="protein sequence ID" value="TNN52721.1"/>
    <property type="molecule type" value="Genomic_DNA"/>
</dbReference>
<evidence type="ECO:0000256" key="1">
    <source>
        <dbReference type="SAM" id="MobiDB-lite"/>
    </source>
</evidence>
<dbReference type="Proteomes" id="UP000314294">
    <property type="component" value="Unassembled WGS sequence"/>
</dbReference>
<comment type="caution">
    <text evidence="2">The sequence shown here is derived from an EMBL/GenBank/DDBJ whole genome shotgun (WGS) entry which is preliminary data.</text>
</comment>
<sequence>MWVLWPPSSSFPYGCEAIQMLVDGGSGGTDGGSAGSGRLRTSRSSSCCTDSCSLSLAVAPPLICRRCHTKFLVVWLELEAIKDLSACLRPGQMISLAPTPPRDAALLSSSSSSDSMG</sequence>
<dbReference type="AlphaFoldDB" id="A0A4Z2GHP8"/>
<feature type="compositionally biased region" description="Low complexity" evidence="1">
    <location>
        <begin position="36"/>
        <end position="46"/>
    </location>
</feature>